<feature type="region of interest" description="Disordered" evidence="1">
    <location>
        <begin position="1"/>
        <end position="22"/>
    </location>
</feature>
<organism evidence="2 3">
    <name type="scientific">Salix udensis</name>
    <dbReference type="NCBI Taxonomy" id="889485"/>
    <lineage>
        <taxon>Eukaryota</taxon>
        <taxon>Viridiplantae</taxon>
        <taxon>Streptophyta</taxon>
        <taxon>Embryophyta</taxon>
        <taxon>Tracheophyta</taxon>
        <taxon>Spermatophyta</taxon>
        <taxon>Magnoliopsida</taxon>
        <taxon>eudicotyledons</taxon>
        <taxon>Gunneridae</taxon>
        <taxon>Pentapetalae</taxon>
        <taxon>rosids</taxon>
        <taxon>fabids</taxon>
        <taxon>Malpighiales</taxon>
        <taxon>Salicaceae</taxon>
        <taxon>Saliceae</taxon>
        <taxon>Salix</taxon>
    </lineage>
</organism>
<dbReference type="EMBL" id="JAPFFJ010000014">
    <property type="protein sequence ID" value="KAJ6411296.1"/>
    <property type="molecule type" value="Genomic_DNA"/>
</dbReference>
<feature type="compositionally biased region" description="Polar residues" evidence="1">
    <location>
        <begin position="1"/>
        <end position="10"/>
    </location>
</feature>
<dbReference type="AlphaFoldDB" id="A0AAD6P076"/>
<sequence>MSSALTVNDTDSSHGESEIRDTEIIVNNATSRSQEVVFKESLAQNMKTNDSSNPPQFVNEKDTSMVNNTSSSLPEATVFEDANAGTKNSTVEPLCTFMGRSDFCEIKGDIRIDGSSYTVFIVSSEIDILAAENTSWCIRPYARKGDQAAMGAALQWRRTVSHNQRFDCVDFQVQNINESAV</sequence>
<protein>
    <submittedName>
        <fullName evidence="2">Uncharacterized protein</fullName>
    </submittedName>
</protein>
<evidence type="ECO:0000313" key="2">
    <source>
        <dbReference type="EMBL" id="KAJ6411296.1"/>
    </source>
</evidence>
<evidence type="ECO:0000256" key="1">
    <source>
        <dbReference type="SAM" id="MobiDB-lite"/>
    </source>
</evidence>
<proteinExistence type="predicted"/>
<keyword evidence="3" id="KW-1185">Reference proteome</keyword>
<gene>
    <name evidence="2" type="ORF">OIU84_007959</name>
</gene>
<comment type="caution">
    <text evidence="2">The sequence shown here is derived from an EMBL/GenBank/DDBJ whole genome shotgun (WGS) entry which is preliminary data.</text>
</comment>
<evidence type="ECO:0000313" key="3">
    <source>
        <dbReference type="Proteomes" id="UP001162972"/>
    </source>
</evidence>
<accession>A0AAD6P076</accession>
<dbReference type="Proteomes" id="UP001162972">
    <property type="component" value="Chromosome 15Z"/>
</dbReference>
<name>A0AAD6P076_9ROSI</name>
<feature type="compositionally biased region" description="Basic and acidic residues" evidence="1">
    <location>
        <begin position="11"/>
        <end position="22"/>
    </location>
</feature>
<reference evidence="2 3" key="1">
    <citation type="journal article" date="2023" name="Int. J. Mol. Sci.">
        <title>De Novo Assembly and Annotation of 11 Diverse Shrub Willow (Salix) Genomes Reveals Novel Gene Organization in Sex-Linked Regions.</title>
        <authorList>
            <person name="Hyden B."/>
            <person name="Feng K."/>
            <person name="Yates T.B."/>
            <person name="Jawdy S."/>
            <person name="Cereghino C."/>
            <person name="Smart L.B."/>
            <person name="Muchero W."/>
        </authorList>
    </citation>
    <scope>NUCLEOTIDE SEQUENCE [LARGE SCALE GENOMIC DNA]</scope>
    <source>
        <tissue evidence="2">Shoot tip</tissue>
    </source>
</reference>